<dbReference type="RefSeq" id="WP_160822621.1">
    <property type="nucleotide sequence ID" value="NZ_JBHSXS010000012.1"/>
</dbReference>
<keyword evidence="3" id="KW-0274">FAD</keyword>
<keyword evidence="5 8" id="KW-0503">Monooxygenase</keyword>
<keyword evidence="2" id="KW-0285">Flavoprotein</keyword>
<dbReference type="Proteomes" id="UP001596380">
    <property type="component" value="Unassembled WGS sequence"/>
</dbReference>
<comment type="cofactor">
    <cofactor evidence="1">
        <name>FAD</name>
        <dbReference type="ChEBI" id="CHEBI:57692"/>
    </cofactor>
</comment>
<proteinExistence type="predicted"/>
<dbReference type="InterPro" id="IPR002938">
    <property type="entry name" value="FAD-bd"/>
</dbReference>
<name>A0ABW2CMZ8_9ACTN</name>
<accession>A0ABW2CMZ8</accession>
<evidence type="ECO:0000256" key="1">
    <source>
        <dbReference type="ARBA" id="ARBA00001974"/>
    </source>
</evidence>
<keyword evidence="9" id="KW-1185">Reference proteome</keyword>
<protein>
    <submittedName>
        <fullName evidence="8">FAD-dependent monooxygenase</fullName>
    </submittedName>
</protein>
<organism evidence="8 9">
    <name type="scientific">Actinomadura yumaensis</name>
    <dbReference type="NCBI Taxonomy" id="111807"/>
    <lineage>
        <taxon>Bacteria</taxon>
        <taxon>Bacillati</taxon>
        <taxon>Actinomycetota</taxon>
        <taxon>Actinomycetes</taxon>
        <taxon>Streptosporangiales</taxon>
        <taxon>Thermomonosporaceae</taxon>
        <taxon>Actinomadura</taxon>
    </lineage>
</organism>
<reference evidence="9" key="1">
    <citation type="journal article" date="2019" name="Int. J. Syst. Evol. Microbiol.">
        <title>The Global Catalogue of Microorganisms (GCM) 10K type strain sequencing project: providing services to taxonomists for standard genome sequencing and annotation.</title>
        <authorList>
            <consortium name="The Broad Institute Genomics Platform"/>
            <consortium name="The Broad Institute Genome Sequencing Center for Infectious Disease"/>
            <person name="Wu L."/>
            <person name="Ma J."/>
        </authorList>
    </citation>
    <scope>NUCLEOTIDE SEQUENCE [LARGE SCALE GENOMIC DNA]</scope>
    <source>
        <strain evidence="9">JCM 3369</strain>
    </source>
</reference>
<dbReference type="PANTHER" id="PTHR13789:SF318">
    <property type="entry name" value="GERANYLGERANYL DIPHOSPHATE REDUCTASE"/>
    <property type="match status" value="1"/>
</dbReference>
<evidence type="ECO:0000256" key="3">
    <source>
        <dbReference type="ARBA" id="ARBA00022827"/>
    </source>
</evidence>
<dbReference type="PRINTS" id="PR00420">
    <property type="entry name" value="RNGMNOXGNASE"/>
</dbReference>
<dbReference type="SUPFAM" id="SSF51905">
    <property type="entry name" value="FAD/NAD(P)-binding domain"/>
    <property type="match status" value="1"/>
</dbReference>
<evidence type="ECO:0000313" key="9">
    <source>
        <dbReference type="Proteomes" id="UP001596380"/>
    </source>
</evidence>
<dbReference type="SUPFAM" id="SSF54373">
    <property type="entry name" value="FAD-linked reductases, C-terminal domain"/>
    <property type="match status" value="1"/>
</dbReference>
<comment type="caution">
    <text evidence="8">The sequence shown here is derived from an EMBL/GenBank/DDBJ whole genome shotgun (WGS) entry which is preliminary data.</text>
</comment>
<dbReference type="EMBL" id="JBHSXS010000012">
    <property type="protein sequence ID" value="MFC6882300.1"/>
    <property type="molecule type" value="Genomic_DNA"/>
</dbReference>
<feature type="domain" description="FAD-binding" evidence="7">
    <location>
        <begin position="7"/>
        <end position="364"/>
    </location>
</feature>
<evidence type="ECO:0000256" key="2">
    <source>
        <dbReference type="ARBA" id="ARBA00022630"/>
    </source>
</evidence>
<evidence type="ECO:0000313" key="8">
    <source>
        <dbReference type="EMBL" id="MFC6882300.1"/>
    </source>
</evidence>
<dbReference type="Pfam" id="PF01494">
    <property type="entry name" value="FAD_binding_3"/>
    <property type="match status" value="1"/>
</dbReference>
<dbReference type="GO" id="GO:0004497">
    <property type="term" value="F:monooxygenase activity"/>
    <property type="evidence" value="ECO:0007669"/>
    <property type="project" value="UniProtKB-KW"/>
</dbReference>
<evidence type="ECO:0000256" key="6">
    <source>
        <dbReference type="SAM" id="MobiDB-lite"/>
    </source>
</evidence>
<gene>
    <name evidence="8" type="ORF">ACFQKB_21275</name>
</gene>
<keyword evidence="4" id="KW-0560">Oxidoreductase</keyword>
<evidence type="ECO:0000256" key="5">
    <source>
        <dbReference type="ARBA" id="ARBA00023033"/>
    </source>
</evidence>
<sequence>MSAPAIGVLGAGIGGLAAAGALRAAGLDCTVFEQAPQLERIGAGIQVSPNASRLFGRLGVAETVDAVASRPLSSDVMRWNDGRLLGRTPLGRDCVELFGAPYYTLHRGDLHRALLEASPEGTVVLGRRCVAVEPGTGGNGDGGNTGGGGRVCAVFADGSRERFDLLVGADGTRSVARRVLADDAPRFSGQVVYRGLVPAERVPELASVPRVRGWIGPGRHLVCYPVSSGRSIAFSATLPATVLPDAVREAGGGEGAWSGPASPAEPAAEYRGWDPAAVALVEAAEEVTWWLLHDRDPLPRLAAGRLALLGDAAHPMLPFQAQGANQAVEDAVVLADCVRAAGSDVPAALRRYDGLRLARTSRVQRASRETADTFHLGDGARQLERDQDLPGQWELSGRAWLLGHRAELAAAERLLAGPPPGAPSGDRSRRSVAN</sequence>
<dbReference type="Gene3D" id="3.50.50.60">
    <property type="entry name" value="FAD/NAD(P)-binding domain"/>
    <property type="match status" value="1"/>
</dbReference>
<evidence type="ECO:0000259" key="7">
    <source>
        <dbReference type="Pfam" id="PF01494"/>
    </source>
</evidence>
<feature type="region of interest" description="Disordered" evidence="6">
    <location>
        <begin position="414"/>
        <end position="434"/>
    </location>
</feature>
<evidence type="ECO:0000256" key="4">
    <source>
        <dbReference type="ARBA" id="ARBA00023002"/>
    </source>
</evidence>
<dbReference type="InterPro" id="IPR050493">
    <property type="entry name" value="FAD-dep_Monooxygenase_BioMet"/>
</dbReference>
<dbReference type="PANTHER" id="PTHR13789">
    <property type="entry name" value="MONOOXYGENASE"/>
    <property type="match status" value="1"/>
</dbReference>
<dbReference type="InterPro" id="IPR036188">
    <property type="entry name" value="FAD/NAD-bd_sf"/>
</dbReference>